<dbReference type="PANTHER" id="PTHR24365">
    <property type="entry name" value="TOLL-LIKE RECEPTOR"/>
    <property type="match status" value="1"/>
</dbReference>
<dbReference type="PRINTS" id="PR01537">
    <property type="entry name" value="INTRLKN1R1F"/>
</dbReference>
<evidence type="ECO:0000256" key="11">
    <source>
        <dbReference type="ARBA" id="ARBA00023136"/>
    </source>
</evidence>
<evidence type="ECO:0000256" key="2">
    <source>
        <dbReference type="ARBA" id="ARBA00009634"/>
    </source>
</evidence>
<dbReference type="InterPro" id="IPR003591">
    <property type="entry name" value="Leu-rich_rpt_typical-subtyp"/>
</dbReference>
<protein>
    <recommendedName>
        <fullName evidence="16">Toll-like receptor 2</fullName>
    </recommendedName>
</protein>
<evidence type="ECO:0000256" key="3">
    <source>
        <dbReference type="ARBA" id="ARBA00022588"/>
    </source>
</evidence>
<dbReference type="InterPro" id="IPR000483">
    <property type="entry name" value="Cys-rich_flank_reg_C"/>
</dbReference>
<evidence type="ECO:0000256" key="19">
    <source>
        <dbReference type="SAM" id="SignalP"/>
    </source>
</evidence>
<dbReference type="PROSITE" id="PS50104">
    <property type="entry name" value="TIR"/>
    <property type="match status" value="1"/>
</dbReference>
<keyword evidence="5 18" id="KW-0812">Transmembrane</keyword>
<evidence type="ECO:0000256" key="17">
    <source>
        <dbReference type="PIRSR" id="PIRSR037595-2"/>
    </source>
</evidence>
<keyword evidence="12 17" id="KW-1015">Disulfide bond</keyword>
<feature type="domain" description="TIR" evidence="20">
    <location>
        <begin position="644"/>
        <end position="787"/>
    </location>
</feature>
<evidence type="ECO:0000259" key="20">
    <source>
        <dbReference type="PROSITE" id="PS50104"/>
    </source>
</evidence>
<dbReference type="SMART" id="SM00255">
    <property type="entry name" value="TIR"/>
    <property type="match status" value="1"/>
</dbReference>
<evidence type="ECO:0000256" key="9">
    <source>
        <dbReference type="ARBA" id="ARBA00022989"/>
    </source>
</evidence>
<keyword evidence="13 16" id="KW-0675">Receptor</keyword>
<evidence type="ECO:0000313" key="21">
    <source>
        <dbReference type="Ensembl" id="ENSAMXP00005018805.1"/>
    </source>
</evidence>
<dbReference type="KEGG" id="amex:103045101"/>
<dbReference type="SMART" id="SM00369">
    <property type="entry name" value="LRR_TYP"/>
    <property type="match status" value="7"/>
</dbReference>
<evidence type="ECO:0000256" key="4">
    <source>
        <dbReference type="ARBA" id="ARBA00022614"/>
    </source>
</evidence>
<keyword evidence="4" id="KW-0433">Leucine-rich repeat</keyword>
<feature type="disulfide bond" evidence="17">
    <location>
        <begin position="355"/>
        <end position="384"/>
    </location>
</feature>
<comment type="similarity">
    <text evidence="2 16">Belongs to the Toll-like receptor family.</text>
</comment>
<dbReference type="Pfam" id="PF01582">
    <property type="entry name" value="TIR"/>
    <property type="match status" value="1"/>
</dbReference>
<evidence type="ECO:0000256" key="15">
    <source>
        <dbReference type="ARBA" id="ARBA00023198"/>
    </source>
</evidence>
<dbReference type="GO" id="GO:0045087">
    <property type="term" value="P:innate immune response"/>
    <property type="evidence" value="ECO:0007669"/>
    <property type="project" value="UniProtKB-UniRule"/>
</dbReference>
<name>A0A8B9I193_ASTMX</name>
<evidence type="ECO:0000256" key="12">
    <source>
        <dbReference type="ARBA" id="ARBA00023157"/>
    </source>
</evidence>
<keyword evidence="15 16" id="KW-0395">Inflammatory response</keyword>
<evidence type="ECO:0000256" key="1">
    <source>
        <dbReference type="ARBA" id="ARBA00004479"/>
    </source>
</evidence>
<dbReference type="GO" id="GO:0004888">
    <property type="term" value="F:transmembrane signaling receptor activity"/>
    <property type="evidence" value="ECO:0007669"/>
    <property type="project" value="InterPro"/>
</dbReference>
<evidence type="ECO:0000313" key="22">
    <source>
        <dbReference type="Proteomes" id="UP000694621"/>
    </source>
</evidence>
<dbReference type="GeneID" id="103045101"/>
<keyword evidence="9 18" id="KW-1133">Transmembrane helix</keyword>
<keyword evidence="3 16" id="KW-0399">Innate immunity</keyword>
<dbReference type="AlphaFoldDB" id="A0A8B9I193"/>
<keyword evidence="7" id="KW-0677">Repeat</keyword>
<dbReference type="GO" id="GO:0002224">
    <property type="term" value="P:toll-like receptor signaling pathway"/>
    <property type="evidence" value="ECO:0007669"/>
    <property type="project" value="UniProtKB-UniRule"/>
</dbReference>
<dbReference type="GO" id="GO:0043235">
    <property type="term" value="C:receptor complex"/>
    <property type="evidence" value="ECO:0007669"/>
    <property type="project" value="TreeGrafter"/>
</dbReference>
<feature type="disulfide bond" evidence="17">
    <location>
        <begin position="436"/>
        <end position="458"/>
    </location>
</feature>
<dbReference type="InterPro" id="IPR035897">
    <property type="entry name" value="Toll_tir_struct_dom_sf"/>
</dbReference>
<sequence>MKNLEATVFMSFICFYFCGVESFTSQRPPCHQCNQYHFCNCSAENLLQVPIVPADVLLLDVSFNQIELIEEEDLSICTEMKTLKLQNNNLKWIHEEAFNSQRYLEVLDMSFNRLEHISPSWFYKLNSLKHLNLLGNLYTTIGSDPLFQFAGNLRTLKFGNPALKQVRSNVFSGLSCLDEMMFLGSNLSSYKMGSFKMPQPIRTVSLSLYDLFQESPKLVSKILQDVSHPETSLTIRDVLLNTNDSMQPFKEVKHLGITRLTIHNFSTTDEGVTSLLKVMDGSPLSYLGLEDMTLRGVGRWEKARKTHYERLQTIFIQNAKIEEFYSFSSLFPLAFLLLNFQKLSLINSTFFVLPCVTTFLLIKIQYLDFSQNLLSDLTMRETLCYGLGIMIHLNTLNVSYNSLKSLQLMSKLVTRLRKLTFLDISHNDFRTMPQKCDWPESLRFLNLSATKLYRATPCLPVSLTSLDLSENDLTVFHLSLPNLVELNLSGNRFLHFPDGGRFPRVSVLLVQRNTLNVFNKSDLMSFKHLQYLEAGLNNFVCSCEFVTFFKGDVDHLVTLRDGHDNYVCDSPFPLRGQTVDSAQLSVFECHMIPAVSILCSMIVLTLVLVGVACHKLHVLWYLKMTAAWLRAKRKPAVHRARENLRYDAFVSYSQRDAEWVEEILVPKLESAQPPFALCLHERDFRPGRWIVDNIIDSIEKSHRTLFVLSQHFVTSEWCRYELDFSHFRIVDEHNDSAVLILLEPIAKQTIPKRFCKLRKIMNSKTYLEWPQEEERREEFWSNLQAALKREDS</sequence>
<keyword evidence="11 18" id="KW-0472">Membrane</keyword>
<proteinExistence type="inferred from homology"/>
<evidence type="ECO:0000256" key="14">
    <source>
        <dbReference type="ARBA" id="ARBA00023180"/>
    </source>
</evidence>
<dbReference type="SUPFAM" id="SSF52200">
    <property type="entry name" value="Toll/Interleukin receptor TIR domain"/>
    <property type="match status" value="1"/>
</dbReference>
<dbReference type="Proteomes" id="UP000694621">
    <property type="component" value="Unplaced"/>
</dbReference>
<dbReference type="Gene3D" id="3.40.50.10140">
    <property type="entry name" value="Toll/interleukin-1 receptor homology (TIR) domain"/>
    <property type="match status" value="1"/>
</dbReference>
<evidence type="ECO:0000256" key="10">
    <source>
        <dbReference type="ARBA" id="ARBA00023027"/>
    </source>
</evidence>
<evidence type="ECO:0000256" key="18">
    <source>
        <dbReference type="SAM" id="Phobius"/>
    </source>
</evidence>
<dbReference type="Gene3D" id="3.80.10.10">
    <property type="entry name" value="Ribonuclease Inhibitor"/>
    <property type="match status" value="1"/>
</dbReference>
<accession>A0A8B9I193</accession>
<dbReference type="FunFam" id="3.40.50.10140:FF:000001">
    <property type="entry name" value="Toll-like receptor 2"/>
    <property type="match status" value="1"/>
</dbReference>
<evidence type="ECO:0000256" key="5">
    <source>
        <dbReference type="ARBA" id="ARBA00022692"/>
    </source>
</evidence>
<keyword evidence="10" id="KW-0520">NAD</keyword>
<dbReference type="InterPro" id="IPR000157">
    <property type="entry name" value="TIR_dom"/>
</dbReference>
<dbReference type="SUPFAM" id="SSF52058">
    <property type="entry name" value="L domain-like"/>
    <property type="match status" value="2"/>
</dbReference>
<dbReference type="SMART" id="SM00082">
    <property type="entry name" value="LRRCT"/>
    <property type="match status" value="1"/>
</dbReference>
<evidence type="ECO:0000256" key="6">
    <source>
        <dbReference type="ARBA" id="ARBA00022729"/>
    </source>
</evidence>
<dbReference type="Ensembl" id="ENSAMXT00005020782.1">
    <property type="protein sequence ID" value="ENSAMXP00005018805.1"/>
    <property type="gene ID" value="ENSAMXG00005009780.1"/>
</dbReference>
<keyword evidence="8 16" id="KW-0391">Immunity</keyword>
<feature type="signal peptide" evidence="19">
    <location>
        <begin position="1"/>
        <end position="22"/>
    </location>
</feature>
<dbReference type="PROSITE" id="PS51450">
    <property type="entry name" value="LRR"/>
    <property type="match status" value="2"/>
</dbReference>
<evidence type="ECO:0000256" key="16">
    <source>
        <dbReference type="PIRNR" id="PIRNR037595"/>
    </source>
</evidence>
<dbReference type="PIRSF" id="PIRSF037595">
    <property type="entry name" value="Toll-like_receptor"/>
    <property type="match status" value="1"/>
</dbReference>
<feature type="transmembrane region" description="Helical" evidence="18">
    <location>
        <begin position="591"/>
        <end position="613"/>
    </location>
</feature>
<dbReference type="InterPro" id="IPR017241">
    <property type="entry name" value="Toll-like_receptor"/>
</dbReference>
<feature type="disulfide bond" evidence="17">
    <location>
        <begin position="33"/>
        <end position="39"/>
    </location>
</feature>
<dbReference type="InterPro" id="IPR032675">
    <property type="entry name" value="LRR_dom_sf"/>
</dbReference>
<dbReference type="InterPro" id="IPR001611">
    <property type="entry name" value="Leu-rich_rpt"/>
</dbReference>
<dbReference type="Pfam" id="PF13855">
    <property type="entry name" value="LRR_8"/>
    <property type="match status" value="1"/>
</dbReference>
<organism evidence="21 22">
    <name type="scientific">Astyanax mexicanus</name>
    <name type="common">Blind cave fish</name>
    <name type="synonym">Astyanax fasciatus mexicanus</name>
    <dbReference type="NCBI Taxonomy" id="7994"/>
    <lineage>
        <taxon>Eukaryota</taxon>
        <taxon>Metazoa</taxon>
        <taxon>Chordata</taxon>
        <taxon>Craniata</taxon>
        <taxon>Vertebrata</taxon>
        <taxon>Euteleostomi</taxon>
        <taxon>Actinopterygii</taxon>
        <taxon>Neopterygii</taxon>
        <taxon>Teleostei</taxon>
        <taxon>Ostariophysi</taxon>
        <taxon>Characiformes</taxon>
        <taxon>Characoidei</taxon>
        <taxon>Acestrorhamphidae</taxon>
        <taxon>Acestrorhamphinae</taxon>
        <taxon>Astyanax</taxon>
    </lineage>
</organism>
<dbReference type="GO" id="GO:0006954">
    <property type="term" value="P:inflammatory response"/>
    <property type="evidence" value="ECO:0007669"/>
    <property type="project" value="UniProtKB-UniRule"/>
</dbReference>
<comment type="subcellular location">
    <subcellularLocation>
        <location evidence="1">Membrane</location>
        <topology evidence="1">Single-pass type I membrane protein</topology>
    </subcellularLocation>
</comment>
<comment type="function">
    <text evidence="16">Cooperates with LY96 to mediate the innate immune response to bacterial lipoproteins and other microbial cell wall components. Cooperates with TLR1 or TLR6 to mediate the innate immune response to bacterial lipoproteins or lipopeptides. Acts via MYD88 and TRAF6, leading to NF-kappa-B activation, cytokine secretion and the inflammatory response.</text>
</comment>
<evidence type="ECO:0000256" key="8">
    <source>
        <dbReference type="ARBA" id="ARBA00022859"/>
    </source>
</evidence>
<feature type="chain" id="PRO_5034335924" description="Toll-like receptor 2" evidence="19">
    <location>
        <begin position="23"/>
        <end position="792"/>
    </location>
</feature>
<reference evidence="21" key="1">
    <citation type="submission" date="2025-08" db="UniProtKB">
        <authorList>
            <consortium name="Ensembl"/>
        </authorList>
    </citation>
    <scope>IDENTIFICATION</scope>
</reference>
<evidence type="ECO:0000256" key="7">
    <source>
        <dbReference type="ARBA" id="ARBA00022737"/>
    </source>
</evidence>
<dbReference type="GO" id="GO:0042497">
    <property type="term" value="F:triacyl lipopeptide binding"/>
    <property type="evidence" value="ECO:0007669"/>
    <property type="project" value="TreeGrafter"/>
</dbReference>
<evidence type="ECO:0000256" key="13">
    <source>
        <dbReference type="ARBA" id="ARBA00023170"/>
    </source>
</evidence>
<dbReference type="PANTHER" id="PTHR24365:SF17">
    <property type="entry name" value="TOLL-LIKE RECEPTOR 2"/>
    <property type="match status" value="1"/>
</dbReference>
<dbReference type="GO" id="GO:0005886">
    <property type="term" value="C:plasma membrane"/>
    <property type="evidence" value="ECO:0007669"/>
    <property type="project" value="TreeGrafter"/>
</dbReference>
<keyword evidence="6 19" id="KW-0732">Signal</keyword>
<keyword evidence="14" id="KW-0325">Glycoprotein</keyword>